<dbReference type="InterPro" id="IPR011009">
    <property type="entry name" value="Kinase-like_dom_sf"/>
</dbReference>
<proteinExistence type="predicted"/>
<sequence>MEIQQVTHDDYLKLIDGKTSIQRSRGGGIVFVEPHQIIKVFSRKKNGLYFFRFLENAEKLEKMQMPIMKVKGAYQVDSTDLFYTIYEPLEGDTLRNYFVKNPDDLSKIHDLALFFARVHDLGIYFRAIHFNNVIVLPEGGFGLIDFGNMIIHRRRLNTWYRARNFRVFTQPNYTVDFAKMNEYGLPLFMEEYVAASNYSFLQKKAFYMWLSMYCRKFNEFL</sequence>
<accession>A0A5S9IKY2</accession>
<dbReference type="SUPFAM" id="SSF56112">
    <property type="entry name" value="Protein kinase-like (PK-like)"/>
    <property type="match status" value="1"/>
</dbReference>
<dbReference type="Proteomes" id="UP000326354">
    <property type="component" value="Chromosome"/>
</dbReference>
<dbReference type="EMBL" id="AP019860">
    <property type="protein sequence ID" value="BBM82970.1"/>
    <property type="molecule type" value="Genomic_DNA"/>
</dbReference>
<reference evidence="1 2" key="1">
    <citation type="submission" date="2019-08" db="EMBL/GenBank/DDBJ databases">
        <title>Complete genome sequence of Candidatus Uab amorphum.</title>
        <authorList>
            <person name="Shiratori T."/>
            <person name="Suzuki S."/>
            <person name="Kakizawa Y."/>
            <person name="Ishida K."/>
        </authorList>
    </citation>
    <scope>NUCLEOTIDE SEQUENCE [LARGE SCALE GENOMIC DNA]</scope>
    <source>
        <strain evidence="1 2">SRT547</strain>
    </source>
</reference>
<dbReference type="RefSeq" id="WP_151967195.1">
    <property type="nucleotide sequence ID" value="NZ_AP019860.1"/>
</dbReference>
<organism evidence="1 2">
    <name type="scientific">Uabimicrobium amorphum</name>
    <dbReference type="NCBI Taxonomy" id="2596890"/>
    <lineage>
        <taxon>Bacteria</taxon>
        <taxon>Pseudomonadati</taxon>
        <taxon>Planctomycetota</taxon>
        <taxon>Candidatus Uabimicrobiia</taxon>
        <taxon>Candidatus Uabimicrobiales</taxon>
        <taxon>Candidatus Uabimicrobiaceae</taxon>
        <taxon>Candidatus Uabimicrobium</taxon>
    </lineage>
</organism>
<gene>
    <name evidence="1" type="ORF">UABAM_01313</name>
</gene>
<keyword evidence="2" id="KW-1185">Reference proteome</keyword>
<name>A0A5S9IKY2_UABAM</name>
<dbReference type="AlphaFoldDB" id="A0A5S9IKY2"/>
<dbReference type="OrthoDB" id="8534453at2"/>
<dbReference type="KEGG" id="uam:UABAM_01313"/>
<evidence type="ECO:0000313" key="1">
    <source>
        <dbReference type="EMBL" id="BBM82970.1"/>
    </source>
</evidence>
<protein>
    <submittedName>
        <fullName evidence="1">Toluene tolerance protein</fullName>
    </submittedName>
</protein>
<evidence type="ECO:0000313" key="2">
    <source>
        <dbReference type="Proteomes" id="UP000326354"/>
    </source>
</evidence>